<feature type="transmembrane region" description="Helical" evidence="1">
    <location>
        <begin position="135"/>
        <end position="160"/>
    </location>
</feature>
<feature type="transmembrane region" description="Helical" evidence="1">
    <location>
        <begin position="87"/>
        <end position="106"/>
    </location>
</feature>
<keyword evidence="4" id="KW-1185">Reference proteome</keyword>
<feature type="transmembrane region" description="Helical" evidence="1">
    <location>
        <begin position="228"/>
        <end position="248"/>
    </location>
</feature>
<keyword evidence="1" id="KW-0812">Transmembrane</keyword>
<dbReference type="Pfam" id="PF04235">
    <property type="entry name" value="DUF418"/>
    <property type="match status" value="1"/>
</dbReference>
<keyword evidence="1" id="KW-1133">Transmembrane helix</keyword>
<feature type="transmembrane region" description="Helical" evidence="1">
    <location>
        <begin position="20"/>
        <end position="39"/>
    </location>
</feature>
<comment type="caution">
    <text evidence="3">The sequence shown here is derived from an EMBL/GenBank/DDBJ whole genome shotgun (WGS) entry which is preliminary data.</text>
</comment>
<dbReference type="InterPro" id="IPR052529">
    <property type="entry name" value="Bact_Transport_Assoc"/>
</dbReference>
<dbReference type="GeneID" id="93712227"/>
<feature type="transmembrane region" description="Helical" evidence="1">
    <location>
        <begin position="298"/>
        <end position="318"/>
    </location>
</feature>
<name>A0A1I6BI19_9BACI</name>
<evidence type="ECO:0000256" key="1">
    <source>
        <dbReference type="SAM" id="Phobius"/>
    </source>
</evidence>
<evidence type="ECO:0000259" key="2">
    <source>
        <dbReference type="Pfam" id="PF04235"/>
    </source>
</evidence>
<reference evidence="3 4" key="1">
    <citation type="submission" date="2016-10" db="EMBL/GenBank/DDBJ databases">
        <authorList>
            <person name="Varghese N."/>
            <person name="Submissions S."/>
        </authorList>
    </citation>
    <scope>NUCLEOTIDE SEQUENCE [LARGE SCALE GENOMIC DNA]</scope>
    <source>
        <strain evidence="3 4">DSM 13796</strain>
    </source>
</reference>
<evidence type="ECO:0000313" key="4">
    <source>
        <dbReference type="Proteomes" id="UP000182762"/>
    </source>
</evidence>
<sequence length="343" mass="39460">MERNTINPRIESLDYIRGFALLGIILVNILALLDINIPAPHTPDVSYQRFLYLFVEGRFYSMFSFLFGVGFYIFITRAKEKGKNGYILFLRRIIVLLAFGAIHSIFQPGEALKYYAICGFIVMPFYKVHKHINLALSVILLSWFGLMGDKLLLTFPLILLGLSVGQYRVFENLSQKTKKVFVFTAVMFMISLIGLVIQYSLIPHSPFQNMILYSEDGTMDQASEFLKMGVTVGPIISAFYVGLLLLLLQIKMVRILLSPLKYYGRMALTNYLGQTAFILLAGNLLFKSVSAITYMQSLYICLAIYVIQIVFSFIWLRLFRMGPLEWIWRIVTYWKIGPFLIKK</sequence>
<gene>
    <name evidence="3" type="ORF">SAMN02745910_03634</name>
</gene>
<proteinExistence type="predicted"/>
<dbReference type="PANTHER" id="PTHR30590:SF3">
    <property type="entry name" value="HYPOTHETICAL MEMBRANE SPANNING PROTEIN"/>
    <property type="match status" value="1"/>
</dbReference>
<protein>
    <submittedName>
        <fullName evidence="3">Uncharacterized membrane protein YeiB</fullName>
    </submittedName>
</protein>
<keyword evidence="1" id="KW-0472">Membrane</keyword>
<dbReference type="RefSeq" id="WP_061806044.1">
    <property type="nucleotide sequence ID" value="NZ_FOXX01000010.1"/>
</dbReference>
<dbReference type="Proteomes" id="UP000182762">
    <property type="component" value="Unassembled WGS sequence"/>
</dbReference>
<feature type="transmembrane region" description="Helical" evidence="1">
    <location>
        <begin position="180"/>
        <end position="202"/>
    </location>
</feature>
<evidence type="ECO:0000313" key="3">
    <source>
        <dbReference type="EMBL" id="SFQ80583.1"/>
    </source>
</evidence>
<feature type="domain" description="DUF418" evidence="2">
    <location>
        <begin position="166"/>
        <end position="335"/>
    </location>
</feature>
<feature type="transmembrane region" description="Helical" evidence="1">
    <location>
        <begin position="268"/>
        <end position="286"/>
    </location>
</feature>
<organism evidence="3 4">
    <name type="scientific">Priestia endophytica DSM 13796</name>
    <dbReference type="NCBI Taxonomy" id="1121089"/>
    <lineage>
        <taxon>Bacteria</taxon>
        <taxon>Bacillati</taxon>
        <taxon>Bacillota</taxon>
        <taxon>Bacilli</taxon>
        <taxon>Bacillales</taxon>
        <taxon>Bacillaceae</taxon>
        <taxon>Priestia</taxon>
    </lineage>
</organism>
<accession>A0A1I6BI19</accession>
<feature type="transmembrane region" description="Helical" evidence="1">
    <location>
        <begin position="59"/>
        <end position="75"/>
    </location>
</feature>
<dbReference type="EMBL" id="FOXX01000010">
    <property type="protein sequence ID" value="SFQ80583.1"/>
    <property type="molecule type" value="Genomic_DNA"/>
</dbReference>
<dbReference type="InterPro" id="IPR007349">
    <property type="entry name" value="DUF418"/>
</dbReference>
<dbReference type="PANTHER" id="PTHR30590">
    <property type="entry name" value="INNER MEMBRANE PROTEIN"/>
    <property type="match status" value="1"/>
</dbReference>